<evidence type="ECO:0000313" key="3">
    <source>
        <dbReference type="Proteomes" id="UP000604661"/>
    </source>
</evidence>
<keyword evidence="1" id="KW-1133">Transmembrane helix</keyword>
<feature type="transmembrane region" description="Helical" evidence="1">
    <location>
        <begin position="15"/>
        <end position="32"/>
    </location>
</feature>
<keyword evidence="1" id="KW-0472">Membrane</keyword>
<organism evidence="2 3">
    <name type="scientific">Nostoc linckia FACHB-391</name>
    <dbReference type="NCBI Taxonomy" id="2692906"/>
    <lineage>
        <taxon>Bacteria</taxon>
        <taxon>Bacillati</taxon>
        <taxon>Cyanobacteriota</taxon>
        <taxon>Cyanophyceae</taxon>
        <taxon>Nostocales</taxon>
        <taxon>Nostocaceae</taxon>
        <taxon>Nostoc</taxon>
    </lineage>
</organism>
<gene>
    <name evidence="2" type="ORF">H6G95_33780</name>
</gene>
<reference evidence="2 3" key="1">
    <citation type="journal article" date="2020" name="ISME J.">
        <title>Comparative genomics reveals insights into cyanobacterial evolution and habitat adaptation.</title>
        <authorList>
            <person name="Chen M.Y."/>
            <person name="Teng W.K."/>
            <person name="Zhao L."/>
            <person name="Hu C.X."/>
            <person name="Zhou Y.K."/>
            <person name="Han B.P."/>
            <person name="Song L.R."/>
            <person name="Shu W.S."/>
        </authorList>
    </citation>
    <scope>NUCLEOTIDE SEQUENCE [LARGE SCALE GENOMIC DNA]</scope>
    <source>
        <strain evidence="2 3">FACHB-391</strain>
    </source>
</reference>
<evidence type="ECO:0000313" key="2">
    <source>
        <dbReference type="EMBL" id="MBD2565454.1"/>
    </source>
</evidence>
<evidence type="ECO:0000256" key="1">
    <source>
        <dbReference type="SAM" id="Phobius"/>
    </source>
</evidence>
<sequence>MFSHQLEYGEITRYGSLRLLFSLLQFLVLRLLSVNQVRDTEAVASQEAVKVSQSIRYLN</sequence>
<keyword evidence="3" id="KW-1185">Reference proteome</keyword>
<dbReference type="EMBL" id="JACJTE010000087">
    <property type="protein sequence ID" value="MBD2565454.1"/>
    <property type="molecule type" value="Genomic_DNA"/>
</dbReference>
<evidence type="ECO:0008006" key="4">
    <source>
        <dbReference type="Google" id="ProtNLM"/>
    </source>
</evidence>
<comment type="caution">
    <text evidence="2">The sequence shown here is derived from an EMBL/GenBank/DDBJ whole genome shotgun (WGS) entry which is preliminary data.</text>
</comment>
<accession>A0ABR8F6V2</accession>
<name>A0ABR8F6V2_NOSLI</name>
<dbReference type="Proteomes" id="UP000604661">
    <property type="component" value="Unassembled WGS sequence"/>
</dbReference>
<proteinExistence type="predicted"/>
<keyword evidence="1" id="KW-0812">Transmembrane</keyword>
<protein>
    <recommendedName>
        <fullName evidence="4">Transposase</fullName>
    </recommendedName>
</protein>